<feature type="active site" evidence="5">
    <location>
        <position position="71"/>
    </location>
</feature>
<dbReference type="Gene3D" id="3.40.50.150">
    <property type="entry name" value="Vaccinia Virus protein VP39"/>
    <property type="match status" value="1"/>
</dbReference>
<evidence type="ECO:0000256" key="8">
    <source>
        <dbReference type="SAM" id="MobiDB-lite"/>
    </source>
</evidence>
<keyword evidence="1 5" id="KW-0489">Methyltransferase</keyword>
<comment type="catalytic activity">
    <reaction evidence="7">
        <text>a 2'-deoxycytidine in DNA + S-adenosyl-L-methionine = a 5-methyl-2'-deoxycytidine in DNA + S-adenosyl-L-homocysteine + H(+)</text>
        <dbReference type="Rhea" id="RHEA:13681"/>
        <dbReference type="Rhea" id="RHEA-COMP:11369"/>
        <dbReference type="Rhea" id="RHEA-COMP:11370"/>
        <dbReference type="ChEBI" id="CHEBI:15378"/>
        <dbReference type="ChEBI" id="CHEBI:57856"/>
        <dbReference type="ChEBI" id="CHEBI:59789"/>
        <dbReference type="ChEBI" id="CHEBI:85452"/>
        <dbReference type="ChEBI" id="CHEBI:85454"/>
        <dbReference type="EC" id="2.1.1.37"/>
    </reaction>
</comment>
<evidence type="ECO:0000313" key="10">
    <source>
        <dbReference type="Proteomes" id="UP001620520"/>
    </source>
</evidence>
<dbReference type="PANTHER" id="PTHR10629">
    <property type="entry name" value="CYTOSINE-SPECIFIC METHYLTRANSFERASE"/>
    <property type="match status" value="1"/>
</dbReference>
<dbReference type="InterPro" id="IPR018117">
    <property type="entry name" value="C5_DNA_meth_AS"/>
</dbReference>
<dbReference type="InterPro" id="IPR031303">
    <property type="entry name" value="C5_meth_CS"/>
</dbReference>
<reference evidence="9 10" key="1">
    <citation type="submission" date="2024-10" db="EMBL/GenBank/DDBJ databases">
        <title>Novel secondary metabolite-producing bacteria for plant disease control.</title>
        <authorList>
            <person name="Chevrette M."/>
        </authorList>
    </citation>
    <scope>NUCLEOTIDE SEQUENCE [LARGE SCALE GENOMIC DNA]</scope>
    <source>
        <strain evidence="9 10">J30 TE3557</strain>
    </source>
</reference>
<keyword evidence="3 5" id="KW-0949">S-adenosyl-L-methionine</keyword>
<dbReference type="PROSITE" id="PS00094">
    <property type="entry name" value="C5_MTASE_1"/>
    <property type="match status" value="1"/>
</dbReference>
<dbReference type="PROSITE" id="PS51679">
    <property type="entry name" value="SAM_MT_C5"/>
    <property type="match status" value="1"/>
</dbReference>
<proteinExistence type="inferred from homology"/>
<dbReference type="InterPro" id="IPR001525">
    <property type="entry name" value="C5_MeTfrase"/>
</dbReference>
<evidence type="ECO:0000313" key="9">
    <source>
        <dbReference type="EMBL" id="MFK4640150.1"/>
    </source>
</evidence>
<dbReference type="GO" id="GO:0003886">
    <property type="term" value="F:DNA (cytosine-5-)-methyltransferase activity"/>
    <property type="evidence" value="ECO:0007669"/>
    <property type="project" value="UniProtKB-EC"/>
</dbReference>
<dbReference type="GO" id="GO:0032259">
    <property type="term" value="P:methylation"/>
    <property type="evidence" value="ECO:0007669"/>
    <property type="project" value="UniProtKB-KW"/>
</dbReference>
<dbReference type="PANTHER" id="PTHR10629:SF52">
    <property type="entry name" value="DNA (CYTOSINE-5)-METHYLTRANSFERASE 1"/>
    <property type="match status" value="1"/>
</dbReference>
<evidence type="ECO:0000256" key="6">
    <source>
        <dbReference type="RuleBase" id="RU000416"/>
    </source>
</evidence>
<evidence type="ECO:0000256" key="7">
    <source>
        <dbReference type="RuleBase" id="RU000417"/>
    </source>
</evidence>
<evidence type="ECO:0000256" key="1">
    <source>
        <dbReference type="ARBA" id="ARBA00022603"/>
    </source>
</evidence>
<evidence type="ECO:0000256" key="2">
    <source>
        <dbReference type="ARBA" id="ARBA00022679"/>
    </source>
</evidence>
<comment type="similarity">
    <text evidence="5 6">Belongs to the class I-like SAM-binding methyltransferase superfamily. C5-methyltransferase family.</text>
</comment>
<dbReference type="PROSITE" id="PS00095">
    <property type="entry name" value="C5_MTASE_2"/>
    <property type="match status" value="1"/>
</dbReference>
<dbReference type="NCBIfam" id="TIGR00675">
    <property type="entry name" value="dcm"/>
    <property type="match status" value="1"/>
</dbReference>
<protein>
    <recommendedName>
        <fullName evidence="7">Cytosine-specific methyltransferase</fullName>
        <ecNumber evidence="7">2.1.1.37</ecNumber>
    </recommendedName>
</protein>
<name>A0ABW8N967_9MICC</name>
<sequence length="324" mass="35050">MRVVSLFAGAGGLDLGLIQAGHKIIWANDFDPDSVATYSFNIGKHIVLGPIEDVPSSEIPDADIIVGGFPCQGFSQANLKRAMDDPRNALYRQFVRVLSDKKPKYFIAENVRGLMSMDSGRAYEIITKGFEESGYRVVTKVLNAADYGVPQNRHRVIFMGTRIDIPEAANLIHPEPTHSSQPTADGRLPHLTVGEALALVPDPVEFPDAVPNQAFSQYKFVERNFTGHRTTDPNKPSPTILARGNGGGGVNATPHPNGLRRMSIRESAAIQTFPLNFSFVGRLGSAYRQVGNAVPVGLGRALGLAVKSAEERLQASMSTSERAA</sequence>
<gene>
    <name evidence="9" type="ORF">ABIA52_003039</name>
</gene>
<evidence type="ECO:0000256" key="3">
    <source>
        <dbReference type="ARBA" id="ARBA00022691"/>
    </source>
</evidence>
<dbReference type="EC" id="2.1.1.37" evidence="7"/>
<evidence type="ECO:0000256" key="5">
    <source>
        <dbReference type="PROSITE-ProRule" id="PRU01016"/>
    </source>
</evidence>
<evidence type="ECO:0000256" key="4">
    <source>
        <dbReference type="ARBA" id="ARBA00022747"/>
    </source>
</evidence>
<dbReference type="InterPro" id="IPR050390">
    <property type="entry name" value="C5-Methyltransferase"/>
</dbReference>
<accession>A0ABW8N967</accession>
<dbReference type="InterPro" id="IPR029063">
    <property type="entry name" value="SAM-dependent_MTases_sf"/>
</dbReference>
<dbReference type="CDD" id="cd00315">
    <property type="entry name" value="Cyt_C5_DNA_methylase"/>
    <property type="match status" value="1"/>
</dbReference>
<comment type="caution">
    <text evidence="9">The sequence shown here is derived from an EMBL/GenBank/DDBJ whole genome shotgun (WGS) entry which is preliminary data.</text>
</comment>
<dbReference type="Proteomes" id="UP001620520">
    <property type="component" value="Unassembled WGS sequence"/>
</dbReference>
<keyword evidence="10" id="KW-1185">Reference proteome</keyword>
<dbReference type="RefSeq" id="WP_404594901.1">
    <property type="nucleotide sequence ID" value="NZ_JBIYEW010000003.1"/>
</dbReference>
<dbReference type="PRINTS" id="PR00105">
    <property type="entry name" value="C5METTRFRASE"/>
</dbReference>
<organism evidence="9 10">
    <name type="scientific">Paenarthrobacter histidinolovorans</name>
    <dbReference type="NCBI Taxonomy" id="43664"/>
    <lineage>
        <taxon>Bacteria</taxon>
        <taxon>Bacillati</taxon>
        <taxon>Actinomycetota</taxon>
        <taxon>Actinomycetes</taxon>
        <taxon>Micrococcales</taxon>
        <taxon>Micrococcaceae</taxon>
        <taxon>Paenarthrobacter</taxon>
    </lineage>
</organism>
<dbReference type="Gene3D" id="3.90.120.10">
    <property type="entry name" value="DNA Methylase, subunit A, domain 2"/>
    <property type="match status" value="1"/>
</dbReference>
<dbReference type="EMBL" id="JBIYEW010000003">
    <property type="protein sequence ID" value="MFK4640150.1"/>
    <property type="molecule type" value="Genomic_DNA"/>
</dbReference>
<keyword evidence="4" id="KW-0680">Restriction system</keyword>
<dbReference type="SUPFAM" id="SSF53335">
    <property type="entry name" value="S-adenosyl-L-methionine-dependent methyltransferases"/>
    <property type="match status" value="1"/>
</dbReference>
<feature type="region of interest" description="Disordered" evidence="8">
    <location>
        <begin position="226"/>
        <end position="249"/>
    </location>
</feature>
<dbReference type="Pfam" id="PF00145">
    <property type="entry name" value="DNA_methylase"/>
    <property type="match status" value="1"/>
</dbReference>
<keyword evidence="2 5" id="KW-0808">Transferase</keyword>